<dbReference type="PANTHER" id="PTHR19229:SF49">
    <property type="entry name" value="PHOSPHOLIPID-TRANSPORTING ATPASE ABCA7"/>
    <property type="match status" value="1"/>
</dbReference>
<dbReference type="Proteomes" id="UP000551758">
    <property type="component" value="Unassembled WGS sequence"/>
</dbReference>
<comment type="subcellular location">
    <subcellularLocation>
        <location evidence="1">Membrane</location>
        <topology evidence="1">Multi-pass membrane protein</topology>
    </subcellularLocation>
</comment>
<feature type="region of interest" description="Disordered" evidence="7">
    <location>
        <begin position="669"/>
        <end position="702"/>
    </location>
</feature>
<sequence length="1791" mass="191557">MGVPGRSLLCGPRCRRFWDPGPAADPLTDLRYVWGGFVYLQDLLERAAVRVLSGAAPRAGLYVQQMPYPCYVDDAFLRVLSRSLPLFLTLAWIYSVALTVKAVVREKETRLRYTMRAMGLGGAVLWLSWFLSCLGPFLFSTALLVLVLKLGDILPYSNPAVVFLFLAAFAVATVVQSFLLSAFFSRANLAAACGGLAYFVLYLPYVLCVAWRDQLPVGGRVAASLLSPVAFGFGCEGLALLEERGEGAQWHNMGTGPTADVFSLAQVSGLLLLDAVLYGLATWYLEAVCPGQYGIPEPWNFPFRRSYWFGPRPPKCLAPPPALQDPEGEAPQALAAASPSGCPRSPKNQIPTDPNLPHLPRRPGAPLTPTDPSPIGPPLCRPALTGSPDGVCPPSTVLVEEAPPGLMPGVSIRGLEKRFPGNPQPALRGLSLDFYQGHITAFLGPNGAGKTTTLSILSGLFPPTRGSACVLGHDVRSGMAAIRPHLGVCPQYNVLFDMCVSGGPGAAVGGRGVLGDPPATVAALFLARGRRLTVDEHVWFYGRLKGLSAAAVGPEQDRLVQDTGLVPKRRAQTRHLSGGMQRKLSVAIAFVGGSTVVILDEPTAGVDPASRRGRTLVLSTHHLDEAELLGDRVAVVAGGRLCCCGSLLFLRRHLGSSYYLTLVKGPPPLATSRKGDADMEDSVDARQEKEPGSPAGEGWRGRATGSGQGWQWLGWAGRGGLGAGAVQPATVPPGAPRLLALVQRWAPGARLVEELPHELVLALPSEGALDGSFAELFRELDRRLGELGLAGYGISDTSLEEIFLKVVEDNAGDTDPQDGGRRPPPCTGTAYLDTTTRLKIQPEESALENGAPAGSAPETQALRGSRPDAAGRVQGWALTCQQLRALLLKRFLLARRSRCGLFAQMVLPALFVGLALAFSLIVPPFGHYPALRLSPSMYGAQVSFFSEDAPGDPERARLLEALLEEAGLQDPSPKNSSSGTPACVPPAACHFSVPEVPADVAAVLAGGNWTPADPSPACECSRPGARRLLPACPPAAGGPPAPQALSGSGEMVQNLTGRNLSDFLVKTYPRLVRQGYGGFSLGGRDLGLPSGREVGRSLEELRALLSPQPGGALDHVLNNLTAWAHGLDAQDSLKIWFNNKGWHAMVAFVNRANNALLRARLPPGPNRSAHSITTLNHPLNLTKEQLSKAVLMASSVDVLVSICVVFAMSFIPASFTLILIEERVTGAKHLQFMGGLPPTLYWLSNFLWDMCNYLVAACIVVLIFLAFQQRAYVAPANLPALLLLLLLYGTAYVVLTCINLFIGINGSMATFVLELFSDQVGLRKPGPRARAGLGPWPQPLTRLPLPTPEQKLQEVSQILKRVFLIFPHFCLGRGLIDMVRNQAVADAFERLGDGHFQSPLRWEVVGKNLLAMVVQGPLFLLFTLLLQHRHRLLPRSVGPGVGCQGPGPGLGPTHVSALRPKLRPLPPLREEDEDVAHERERVVRGATQGDVLVLWNLTKVGAARQRVAGRGLPLAHPPVSGTCCPPRCTRGRGHQLSTACAWGSRPVSVAREPAAAHRRMGYCPQSDAVFELLTGREHLELFARLRGVPEAQVAQTASLGLARLGLPQYADRPAGTYSGGNKRKLATAVALVGDPPVVFLDEPTTGMDPSTRRFLWNSILAVVREGRSVVLTSHRFGAGYTLTLRVPAARSEPAVAFVAAAFPGAELREAHGGRLRFQLPPGGRCALWRVFGELAAHGAEQGVEDFSDQGKEEDEEEEQEAGEGADSVPGPQRPKLITRFLDDPSTAGAVL</sequence>
<organism evidence="10 11">
    <name type="scientific">Diceros bicornis minor</name>
    <name type="common">South-central black rhinoceros</name>
    <dbReference type="NCBI Taxonomy" id="77932"/>
    <lineage>
        <taxon>Eukaryota</taxon>
        <taxon>Metazoa</taxon>
        <taxon>Chordata</taxon>
        <taxon>Craniata</taxon>
        <taxon>Vertebrata</taxon>
        <taxon>Euteleostomi</taxon>
        <taxon>Mammalia</taxon>
        <taxon>Eutheria</taxon>
        <taxon>Laurasiatheria</taxon>
        <taxon>Perissodactyla</taxon>
        <taxon>Rhinocerotidae</taxon>
        <taxon>Diceros</taxon>
    </lineage>
</organism>
<protein>
    <recommendedName>
        <fullName evidence="9">ABC transporter domain-containing protein</fullName>
    </recommendedName>
</protein>
<dbReference type="InterPro" id="IPR026082">
    <property type="entry name" value="ABCA"/>
</dbReference>
<dbReference type="GO" id="GO:0005524">
    <property type="term" value="F:ATP binding"/>
    <property type="evidence" value="ECO:0007669"/>
    <property type="project" value="UniProtKB-KW"/>
</dbReference>
<feature type="transmembrane region" description="Helical" evidence="8">
    <location>
        <begin position="1198"/>
        <end position="1220"/>
    </location>
</feature>
<dbReference type="InterPro" id="IPR017871">
    <property type="entry name" value="ABC_transporter-like_CS"/>
</dbReference>
<dbReference type="CDD" id="cd03263">
    <property type="entry name" value="ABC_subfamily_A"/>
    <property type="match status" value="1"/>
</dbReference>
<feature type="compositionally biased region" description="Acidic residues" evidence="7">
    <location>
        <begin position="1742"/>
        <end position="1763"/>
    </location>
</feature>
<keyword evidence="5 8" id="KW-1133">Transmembrane helix</keyword>
<evidence type="ECO:0000313" key="10">
    <source>
        <dbReference type="EMBL" id="KAF5919837.1"/>
    </source>
</evidence>
<feature type="transmembrane region" description="Helical" evidence="8">
    <location>
        <begin position="1240"/>
        <end position="1267"/>
    </location>
</feature>
<gene>
    <name evidence="10" type="ORF">HPG69_017533</name>
</gene>
<evidence type="ECO:0000259" key="9">
    <source>
        <dbReference type="PROSITE" id="PS50893"/>
    </source>
</evidence>
<comment type="caution">
    <text evidence="10">The sequence shown here is derived from an EMBL/GenBank/DDBJ whole genome shotgun (WGS) entry which is preliminary data.</text>
</comment>
<evidence type="ECO:0000256" key="2">
    <source>
        <dbReference type="ARBA" id="ARBA00022692"/>
    </source>
</evidence>
<keyword evidence="4" id="KW-0067">ATP-binding</keyword>
<feature type="region of interest" description="Disordered" evidence="7">
    <location>
        <begin position="844"/>
        <end position="866"/>
    </location>
</feature>
<dbReference type="GO" id="GO:0016887">
    <property type="term" value="F:ATP hydrolysis activity"/>
    <property type="evidence" value="ECO:0007669"/>
    <property type="project" value="InterPro"/>
</dbReference>
<dbReference type="EMBL" id="JACDTQ010002180">
    <property type="protein sequence ID" value="KAF5919837.1"/>
    <property type="molecule type" value="Genomic_DNA"/>
</dbReference>
<keyword evidence="3" id="KW-0547">Nucleotide-binding</keyword>
<feature type="transmembrane region" description="Helical" evidence="8">
    <location>
        <begin position="187"/>
        <end position="207"/>
    </location>
</feature>
<dbReference type="InterPro" id="IPR013525">
    <property type="entry name" value="ABC2_TM"/>
</dbReference>
<dbReference type="SUPFAM" id="SSF52540">
    <property type="entry name" value="P-loop containing nucleoside triphosphate hydrolases"/>
    <property type="match status" value="2"/>
</dbReference>
<feature type="transmembrane region" description="Helical" evidence="8">
    <location>
        <begin position="124"/>
        <end position="148"/>
    </location>
</feature>
<dbReference type="InterPro" id="IPR056264">
    <property type="entry name" value="R2_ABCA1-4-like"/>
</dbReference>
<feature type="transmembrane region" description="Helical" evidence="8">
    <location>
        <begin position="84"/>
        <end position="104"/>
    </location>
</feature>
<proteinExistence type="predicted"/>
<evidence type="ECO:0000256" key="4">
    <source>
        <dbReference type="ARBA" id="ARBA00022840"/>
    </source>
</evidence>
<evidence type="ECO:0000256" key="5">
    <source>
        <dbReference type="ARBA" id="ARBA00022989"/>
    </source>
</evidence>
<dbReference type="Pfam" id="PF12698">
    <property type="entry name" value="ABC2_membrane_3"/>
    <property type="match status" value="2"/>
</dbReference>
<dbReference type="PANTHER" id="PTHR19229">
    <property type="entry name" value="ATP-BINDING CASSETTE TRANSPORTER SUBFAMILY A ABCA"/>
    <property type="match status" value="1"/>
</dbReference>
<feature type="region of interest" description="Disordered" evidence="7">
    <location>
        <begin position="810"/>
        <end position="831"/>
    </location>
</feature>
<evidence type="ECO:0000313" key="11">
    <source>
        <dbReference type="Proteomes" id="UP000551758"/>
    </source>
</evidence>
<evidence type="ECO:0000256" key="3">
    <source>
        <dbReference type="ARBA" id="ARBA00022741"/>
    </source>
</evidence>
<evidence type="ECO:0000256" key="7">
    <source>
        <dbReference type="SAM" id="MobiDB-lite"/>
    </source>
</evidence>
<keyword evidence="6 8" id="KW-0472">Membrane</keyword>
<feature type="transmembrane region" description="Helical" evidence="8">
    <location>
        <begin position="160"/>
        <end position="180"/>
    </location>
</feature>
<dbReference type="Gene3D" id="3.40.50.300">
    <property type="entry name" value="P-loop containing nucleotide triphosphate hydrolases"/>
    <property type="match status" value="2"/>
</dbReference>
<feature type="region of interest" description="Disordered" evidence="7">
    <location>
        <begin position="318"/>
        <end position="386"/>
    </location>
</feature>
<name>A0A7J7EVY4_DICBM</name>
<dbReference type="PROSITE" id="PS50893">
    <property type="entry name" value="ABC_TRANSPORTER_2"/>
    <property type="match status" value="2"/>
</dbReference>
<dbReference type="InterPro" id="IPR003439">
    <property type="entry name" value="ABC_transporter-like_ATP-bd"/>
</dbReference>
<dbReference type="GO" id="GO:0016020">
    <property type="term" value="C:membrane"/>
    <property type="evidence" value="ECO:0007669"/>
    <property type="project" value="UniProtKB-SubCell"/>
</dbReference>
<feature type="domain" description="ABC transporter" evidence="9">
    <location>
        <begin position="1462"/>
        <end position="1723"/>
    </location>
</feature>
<feature type="compositionally biased region" description="Basic and acidic residues" evidence="7">
    <location>
        <begin position="673"/>
        <end position="691"/>
    </location>
</feature>
<feature type="transmembrane region" description="Helical" evidence="8">
    <location>
        <begin position="901"/>
        <end position="922"/>
    </location>
</feature>
<feature type="compositionally biased region" description="Pro residues" evidence="7">
    <location>
        <begin position="369"/>
        <end position="380"/>
    </location>
</feature>
<dbReference type="PROSITE" id="PS00211">
    <property type="entry name" value="ABC_TRANSPORTER_1"/>
    <property type="match status" value="1"/>
</dbReference>
<dbReference type="Pfam" id="PF00005">
    <property type="entry name" value="ABC_tran"/>
    <property type="match status" value="2"/>
</dbReference>
<evidence type="ECO:0000256" key="6">
    <source>
        <dbReference type="ARBA" id="ARBA00023136"/>
    </source>
</evidence>
<feature type="domain" description="ABC transporter" evidence="9">
    <location>
        <begin position="410"/>
        <end position="663"/>
    </location>
</feature>
<dbReference type="InterPro" id="IPR003593">
    <property type="entry name" value="AAA+_ATPase"/>
</dbReference>
<reference evidence="10 11" key="1">
    <citation type="journal article" date="2020" name="Mol. Biol. Evol.">
        <title>Interspecific Gene Flow and the Evolution of Specialization in Black and White Rhinoceros.</title>
        <authorList>
            <person name="Moodley Y."/>
            <person name="Westbury M.V."/>
            <person name="Russo I.M."/>
            <person name="Gopalakrishnan S."/>
            <person name="Rakotoarivelo A."/>
            <person name="Olsen R.A."/>
            <person name="Prost S."/>
            <person name="Tunstall T."/>
            <person name="Ryder O.A."/>
            <person name="Dalen L."/>
            <person name="Bruford M.W."/>
        </authorList>
    </citation>
    <scope>NUCLEOTIDE SEQUENCE [LARGE SCALE GENOMIC DNA]</scope>
    <source>
        <strain evidence="10">SBR-YM</strain>
        <tissue evidence="10">Skin</tissue>
    </source>
</reference>
<evidence type="ECO:0000256" key="1">
    <source>
        <dbReference type="ARBA" id="ARBA00004141"/>
    </source>
</evidence>
<dbReference type="SMART" id="SM00382">
    <property type="entry name" value="AAA"/>
    <property type="match status" value="1"/>
</dbReference>
<dbReference type="GO" id="GO:0140359">
    <property type="term" value="F:ABC-type transporter activity"/>
    <property type="evidence" value="ECO:0007669"/>
    <property type="project" value="InterPro"/>
</dbReference>
<keyword evidence="11" id="KW-1185">Reference proteome</keyword>
<accession>A0A7J7EVY4</accession>
<evidence type="ECO:0000256" key="8">
    <source>
        <dbReference type="SAM" id="Phobius"/>
    </source>
</evidence>
<feature type="region of interest" description="Disordered" evidence="7">
    <location>
        <begin position="1742"/>
        <end position="1791"/>
    </location>
</feature>
<dbReference type="InterPro" id="IPR027417">
    <property type="entry name" value="P-loop_NTPase"/>
</dbReference>
<dbReference type="Pfam" id="PF23321">
    <property type="entry name" value="R1_ABCA1"/>
    <property type="match status" value="1"/>
</dbReference>
<keyword evidence="2 8" id="KW-0812">Transmembrane</keyword>
<feature type="transmembrane region" description="Helical" evidence="8">
    <location>
        <begin position="1279"/>
        <end position="1304"/>
    </location>
</feature>